<protein>
    <submittedName>
        <fullName evidence="3">Uncharacterized protein</fullName>
    </submittedName>
</protein>
<feature type="region of interest" description="Disordered" evidence="1">
    <location>
        <begin position="60"/>
        <end position="88"/>
    </location>
</feature>
<dbReference type="Proteomes" id="UP001327225">
    <property type="component" value="Chromosome"/>
</dbReference>
<dbReference type="RefSeq" id="WP_322456652.1">
    <property type="nucleotide sequence ID" value="NZ_CP141059.1"/>
</dbReference>
<organism evidence="3 4">
    <name type="scientific">Nocardioides bizhenqiangii</name>
    <dbReference type="NCBI Taxonomy" id="3095076"/>
    <lineage>
        <taxon>Bacteria</taxon>
        <taxon>Bacillati</taxon>
        <taxon>Actinomycetota</taxon>
        <taxon>Actinomycetes</taxon>
        <taxon>Propionibacteriales</taxon>
        <taxon>Nocardioidaceae</taxon>
        <taxon>Nocardioides</taxon>
    </lineage>
</organism>
<evidence type="ECO:0000256" key="1">
    <source>
        <dbReference type="SAM" id="MobiDB-lite"/>
    </source>
</evidence>
<evidence type="ECO:0000313" key="4">
    <source>
        <dbReference type="Proteomes" id="UP001327225"/>
    </source>
</evidence>
<sequence length="88" mass="9410">MVVDLSWVSLVWLAAPEDEDVVAGPIGFVIFIGLVIAVAFLGWSLNKHLKKAHRAADEGVFGDPVESRSDQGSDTGSDKGSDKEPTEQ</sequence>
<proteinExistence type="predicted"/>
<feature type="compositionally biased region" description="Basic and acidic residues" evidence="1">
    <location>
        <begin position="65"/>
        <end position="88"/>
    </location>
</feature>
<dbReference type="EMBL" id="CP141059">
    <property type="protein sequence ID" value="WQQ27541.1"/>
    <property type="molecule type" value="Genomic_DNA"/>
</dbReference>
<keyword evidence="4" id="KW-1185">Reference proteome</keyword>
<feature type="transmembrane region" description="Helical" evidence="2">
    <location>
        <begin position="22"/>
        <end position="45"/>
    </location>
</feature>
<keyword evidence="2" id="KW-1133">Transmembrane helix</keyword>
<evidence type="ECO:0000256" key="2">
    <source>
        <dbReference type="SAM" id="Phobius"/>
    </source>
</evidence>
<keyword evidence="2" id="KW-0812">Transmembrane</keyword>
<name>A0ABZ0ZUQ2_9ACTN</name>
<evidence type="ECO:0000313" key="3">
    <source>
        <dbReference type="EMBL" id="WQQ27541.1"/>
    </source>
</evidence>
<accession>A0ABZ0ZUQ2</accession>
<gene>
    <name evidence="3" type="ORF">SHK19_04745</name>
</gene>
<reference evidence="4" key="1">
    <citation type="submission" date="2023-12" db="EMBL/GenBank/DDBJ databases">
        <title>Novel species in genus Nocardioides.</title>
        <authorList>
            <person name="Zhou H."/>
        </authorList>
    </citation>
    <scope>NUCLEOTIDE SEQUENCE [LARGE SCALE GENOMIC DNA]</scope>
    <source>
        <strain evidence="4">HM61</strain>
    </source>
</reference>
<keyword evidence="2" id="KW-0472">Membrane</keyword>